<evidence type="ECO:0000259" key="9">
    <source>
        <dbReference type="PROSITE" id="PS51873"/>
    </source>
</evidence>
<keyword evidence="5" id="KW-0677">Repeat</keyword>
<gene>
    <name evidence="10" type="ORF">NLU13_6584</name>
</gene>
<accession>A0AA39L794</accession>
<evidence type="ECO:0000256" key="3">
    <source>
        <dbReference type="ARBA" id="ARBA00022679"/>
    </source>
</evidence>
<dbReference type="InterPro" id="IPR031127">
    <property type="entry name" value="E3_UB_ligase_RBR"/>
</dbReference>
<comment type="catalytic activity">
    <reaction evidence="1">
        <text>[E2 ubiquitin-conjugating enzyme]-S-ubiquitinyl-L-cysteine + [acceptor protein]-L-lysine = [E2 ubiquitin-conjugating enzyme]-L-cysteine + [acceptor protein]-N(6)-ubiquitinyl-L-lysine.</text>
        <dbReference type="EC" id="2.3.2.31"/>
    </reaction>
</comment>
<protein>
    <recommendedName>
        <fullName evidence="2">RBR-type E3 ubiquitin transferase</fullName>
        <ecNumber evidence="2">2.3.2.31</ecNumber>
    </recommendedName>
</protein>
<comment type="caution">
    <text evidence="10">The sequence shown here is derived from an EMBL/GenBank/DDBJ whole genome shotgun (WGS) entry which is preliminary data.</text>
</comment>
<dbReference type="GO" id="GO:0061630">
    <property type="term" value="F:ubiquitin protein ligase activity"/>
    <property type="evidence" value="ECO:0007669"/>
    <property type="project" value="UniProtKB-EC"/>
</dbReference>
<keyword evidence="4" id="KW-0479">Metal-binding</keyword>
<evidence type="ECO:0000256" key="1">
    <source>
        <dbReference type="ARBA" id="ARBA00001798"/>
    </source>
</evidence>
<reference evidence="10" key="1">
    <citation type="submission" date="2022-10" db="EMBL/GenBank/DDBJ databases">
        <title>Determination and structural analysis of whole genome sequence of Sarocladium strictum F4-1.</title>
        <authorList>
            <person name="Hu L."/>
            <person name="Jiang Y."/>
        </authorList>
    </citation>
    <scope>NUCLEOTIDE SEQUENCE</scope>
    <source>
        <strain evidence="10">F4-1</strain>
    </source>
</reference>
<dbReference type="AlphaFoldDB" id="A0AA39L794"/>
<dbReference type="EMBL" id="JAPDFR010000005">
    <property type="protein sequence ID" value="KAK0386748.1"/>
    <property type="molecule type" value="Genomic_DNA"/>
</dbReference>
<dbReference type="Proteomes" id="UP001175261">
    <property type="component" value="Unassembled WGS sequence"/>
</dbReference>
<evidence type="ECO:0000256" key="6">
    <source>
        <dbReference type="ARBA" id="ARBA00022771"/>
    </source>
</evidence>
<dbReference type="GO" id="GO:0016567">
    <property type="term" value="P:protein ubiquitination"/>
    <property type="evidence" value="ECO:0007669"/>
    <property type="project" value="InterPro"/>
</dbReference>
<keyword evidence="11" id="KW-1185">Reference proteome</keyword>
<evidence type="ECO:0000256" key="4">
    <source>
        <dbReference type="ARBA" id="ARBA00022723"/>
    </source>
</evidence>
<feature type="domain" description="RING-type" evidence="9">
    <location>
        <begin position="170"/>
        <end position="358"/>
    </location>
</feature>
<dbReference type="PANTHER" id="PTHR11685">
    <property type="entry name" value="RBR FAMILY RING FINGER AND IBR DOMAIN-CONTAINING"/>
    <property type="match status" value="1"/>
</dbReference>
<keyword evidence="6" id="KW-0863">Zinc-finger</keyword>
<evidence type="ECO:0000256" key="5">
    <source>
        <dbReference type="ARBA" id="ARBA00022737"/>
    </source>
</evidence>
<dbReference type="GO" id="GO:0008270">
    <property type="term" value="F:zinc ion binding"/>
    <property type="evidence" value="ECO:0007669"/>
    <property type="project" value="UniProtKB-KW"/>
</dbReference>
<evidence type="ECO:0000313" key="10">
    <source>
        <dbReference type="EMBL" id="KAK0386748.1"/>
    </source>
</evidence>
<dbReference type="Gene3D" id="1.20.120.1750">
    <property type="match status" value="1"/>
</dbReference>
<dbReference type="EC" id="2.3.2.31" evidence="2"/>
<dbReference type="InterPro" id="IPR002867">
    <property type="entry name" value="IBR_dom"/>
</dbReference>
<organism evidence="10 11">
    <name type="scientific">Sarocladium strictum</name>
    <name type="common">Black bundle disease fungus</name>
    <name type="synonym">Acremonium strictum</name>
    <dbReference type="NCBI Taxonomy" id="5046"/>
    <lineage>
        <taxon>Eukaryota</taxon>
        <taxon>Fungi</taxon>
        <taxon>Dikarya</taxon>
        <taxon>Ascomycota</taxon>
        <taxon>Pezizomycotina</taxon>
        <taxon>Sordariomycetes</taxon>
        <taxon>Hypocreomycetidae</taxon>
        <taxon>Hypocreales</taxon>
        <taxon>Sarocladiaceae</taxon>
        <taxon>Sarocladium</taxon>
    </lineage>
</organism>
<dbReference type="CDD" id="cd20335">
    <property type="entry name" value="BRcat_RBR"/>
    <property type="match status" value="1"/>
</dbReference>
<dbReference type="InterPro" id="IPR013083">
    <property type="entry name" value="Znf_RING/FYVE/PHD"/>
</dbReference>
<dbReference type="Pfam" id="PF01485">
    <property type="entry name" value="IBR"/>
    <property type="match status" value="1"/>
</dbReference>
<sequence>MACTDQLILLDDHQFALQLQLQEIDTQRQSHSGKWAEGSPPDYELAFENFEAEVNKAIRLVQDIRLAHSVAEAVDSDAAIIAQLAVEEEGAANDREMALSFAQDPEYVSKHGRASAGDRQPGAESVDWNGILLAVNQSSEARSPPSTVAGPSGRGAYRRTEAALETVSQTPDMCSICKDPVPGNGAVRVECGDIYCRPCLKDFFLRAAKDESLFPPRCHRNIIDFSLIRSDMSIEEINTYKEAEMEYTSTNRVYCASPQCAKHIPVAQRTTDKASCEACGTETCMHCKAPYHEGICLADEGRQSIIKLGAELGWQACFACGEMVNRYVGCDHMTCRCGAQFCYRCGVKWKNCPCSDWDAGLLNQRARELVDREADRPLVPAVRRMRVEEMERELIATHECSHQNKFTRLNAGRPHDGFRCEICGARHRKFILCCKLCHLTACNDCRMHRL</sequence>
<keyword evidence="7" id="KW-0833">Ubl conjugation pathway</keyword>
<evidence type="ECO:0000313" key="11">
    <source>
        <dbReference type="Proteomes" id="UP001175261"/>
    </source>
</evidence>
<dbReference type="SMART" id="SM00647">
    <property type="entry name" value="IBR"/>
    <property type="match status" value="1"/>
</dbReference>
<keyword evidence="8" id="KW-0862">Zinc</keyword>
<proteinExistence type="predicted"/>
<dbReference type="Gene3D" id="3.30.40.10">
    <property type="entry name" value="Zinc/RING finger domain, C3HC4 (zinc finger)"/>
    <property type="match status" value="1"/>
</dbReference>
<name>A0AA39L794_SARSR</name>
<dbReference type="SUPFAM" id="SSF57850">
    <property type="entry name" value="RING/U-box"/>
    <property type="match status" value="3"/>
</dbReference>
<evidence type="ECO:0000256" key="2">
    <source>
        <dbReference type="ARBA" id="ARBA00012251"/>
    </source>
</evidence>
<evidence type="ECO:0000256" key="8">
    <source>
        <dbReference type="ARBA" id="ARBA00022833"/>
    </source>
</evidence>
<dbReference type="PROSITE" id="PS51873">
    <property type="entry name" value="TRIAD"/>
    <property type="match status" value="1"/>
</dbReference>
<keyword evidence="3" id="KW-0808">Transferase</keyword>
<dbReference type="InterPro" id="IPR044066">
    <property type="entry name" value="TRIAD_supradom"/>
</dbReference>
<evidence type="ECO:0000256" key="7">
    <source>
        <dbReference type="ARBA" id="ARBA00022786"/>
    </source>
</evidence>
<dbReference type="CDD" id="cd22584">
    <property type="entry name" value="Rcat_RBR_unk"/>
    <property type="match status" value="1"/>
</dbReference>